<protein>
    <recommendedName>
        <fullName evidence="8">D-lyxose ketol-isomerase</fullName>
        <ecNumber evidence="8">5.3.1.15</ecNumber>
    </recommendedName>
</protein>
<dbReference type="Gene3D" id="2.60.120.10">
    <property type="entry name" value="Jelly Rolls"/>
    <property type="match status" value="1"/>
</dbReference>
<dbReference type="InterPro" id="IPR047581">
    <property type="entry name" value="EcSI_cupin"/>
</dbReference>
<dbReference type="CDD" id="cd20309">
    <property type="entry name" value="cupin_EcSI"/>
    <property type="match status" value="1"/>
</dbReference>
<dbReference type="RefSeq" id="WP_330628298.1">
    <property type="nucleotide sequence ID" value="NZ_CP135446.1"/>
</dbReference>
<evidence type="ECO:0000256" key="6">
    <source>
        <dbReference type="ARBA" id="ARBA00044907"/>
    </source>
</evidence>
<dbReference type="GO" id="GO:0016853">
    <property type="term" value="F:isomerase activity"/>
    <property type="evidence" value="ECO:0007669"/>
    <property type="project" value="UniProtKB-KW"/>
</dbReference>
<keyword evidence="10" id="KW-1185">Reference proteome</keyword>
<dbReference type="Pfam" id="PF07385">
    <property type="entry name" value="Lyx_isomer"/>
    <property type="match status" value="1"/>
</dbReference>
<evidence type="ECO:0000256" key="4">
    <source>
        <dbReference type="ARBA" id="ARBA00023235"/>
    </source>
</evidence>
<evidence type="ECO:0000256" key="5">
    <source>
        <dbReference type="ARBA" id="ARBA00023277"/>
    </source>
</evidence>
<evidence type="ECO:0000256" key="1">
    <source>
        <dbReference type="ARBA" id="ARBA00001936"/>
    </source>
</evidence>
<dbReference type="EMBL" id="CP135446">
    <property type="protein sequence ID" value="WRY35973.1"/>
    <property type="molecule type" value="Genomic_DNA"/>
</dbReference>
<dbReference type="InterPro" id="IPR010864">
    <property type="entry name" value="D-lyxose_isomer"/>
</dbReference>
<comment type="similarity">
    <text evidence="7">Belongs to the D-lyxose ketol-isomerase family.</text>
</comment>
<evidence type="ECO:0000256" key="8">
    <source>
        <dbReference type="ARBA" id="ARBA00044972"/>
    </source>
</evidence>
<keyword evidence="2" id="KW-0479">Metal-binding</keyword>
<dbReference type="Proteomes" id="UP001623290">
    <property type="component" value="Plasmid unnamed3"/>
</dbReference>
<geneLocation type="plasmid" evidence="9 10">
    <name>unnamed3</name>
</geneLocation>
<evidence type="ECO:0000256" key="2">
    <source>
        <dbReference type="ARBA" id="ARBA00022723"/>
    </source>
</evidence>
<organism evidence="9 10">
    <name type="scientific">Thioclava litoralis</name>
    <dbReference type="NCBI Taxonomy" id="3076557"/>
    <lineage>
        <taxon>Bacteria</taxon>
        <taxon>Pseudomonadati</taxon>
        <taxon>Pseudomonadota</taxon>
        <taxon>Alphaproteobacteria</taxon>
        <taxon>Rhodobacterales</taxon>
        <taxon>Paracoccaceae</taxon>
        <taxon>Thioclava</taxon>
    </lineage>
</organism>
<evidence type="ECO:0000256" key="7">
    <source>
        <dbReference type="ARBA" id="ARBA00044951"/>
    </source>
</evidence>
<name>A0ABZ1E4M6_9RHOB</name>
<evidence type="ECO:0000313" key="9">
    <source>
        <dbReference type="EMBL" id="WRY35973.1"/>
    </source>
</evidence>
<dbReference type="InterPro" id="IPR011051">
    <property type="entry name" value="RmlC_Cupin_sf"/>
</dbReference>
<reference evidence="9 10" key="1">
    <citation type="submission" date="2023-09" db="EMBL/GenBank/DDBJ databases">
        <title>Thioclava shenzhenensis sp. nov., a multidrug resistant bacteria-antagonizing species isolated from coastal seawater.</title>
        <authorList>
            <person name="Long M."/>
        </authorList>
    </citation>
    <scope>NUCLEOTIDE SEQUENCE [LARGE SCALE GENOMIC DNA]</scope>
    <source>
        <strain evidence="9 10">FTW29</strain>
        <plasmid evidence="9 10">unnamed3</plasmid>
    </source>
</reference>
<dbReference type="EC" id="5.3.1.15" evidence="8"/>
<accession>A0ABZ1E4M6</accession>
<keyword evidence="9" id="KW-0614">Plasmid</keyword>
<evidence type="ECO:0000256" key="3">
    <source>
        <dbReference type="ARBA" id="ARBA00023211"/>
    </source>
</evidence>
<comment type="catalytic activity">
    <reaction evidence="6">
        <text>D-lyxose = D-xylulose</text>
        <dbReference type="Rhea" id="RHEA:14201"/>
        <dbReference type="ChEBI" id="CHEBI:16789"/>
        <dbReference type="ChEBI" id="CHEBI:17140"/>
        <dbReference type="EC" id="5.3.1.15"/>
    </reaction>
</comment>
<keyword evidence="5" id="KW-0119">Carbohydrate metabolism</keyword>
<comment type="cofactor">
    <cofactor evidence="1">
        <name>Mn(2+)</name>
        <dbReference type="ChEBI" id="CHEBI:29035"/>
    </cofactor>
</comment>
<keyword evidence="3" id="KW-0464">Manganese</keyword>
<dbReference type="SUPFAM" id="SSF51182">
    <property type="entry name" value="RmlC-like cupins"/>
    <property type="match status" value="1"/>
</dbReference>
<proteinExistence type="inferred from homology"/>
<evidence type="ECO:0000313" key="10">
    <source>
        <dbReference type="Proteomes" id="UP001623290"/>
    </source>
</evidence>
<keyword evidence="4 9" id="KW-0413">Isomerase</keyword>
<gene>
    <name evidence="9" type="ORF">RPE78_18000</name>
</gene>
<sequence length="220" mass="24718">MKRSEINTALRSAEAMLAHHLWALPDWAGWDMADVLRHRDHSRWLAERQLGWDVTDFGSGEFAARGLTLFCVRNGLAHLSGEERPYAEKLLFVGVGQETPFHAHKHKLEDIIVRGGGTLCVAFTPEGYLGTGAPPQQIRIDGAAHPAFDRIHRLRAGQSITIPRGVQHRFWGEEAPVFVAEVSQCNDDQGDNFFLGGQGRFSEVEEDEPPYRLLWNEVPQ</sequence>
<dbReference type="InterPro" id="IPR014710">
    <property type="entry name" value="RmlC-like_jellyroll"/>
</dbReference>